<protein>
    <submittedName>
        <fullName evidence="8">Anion exchanger family</fullName>
    </submittedName>
</protein>
<gene>
    <name evidence="8" type="ORF">TSPGSL018_10950</name>
</gene>
<evidence type="ECO:0000256" key="4">
    <source>
        <dbReference type="ARBA" id="ARBA00022989"/>
    </source>
</evidence>
<feature type="transmembrane region" description="Helical" evidence="6">
    <location>
        <begin position="92"/>
        <end position="118"/>
    </location>
</feature>
<feature type="transmembrane region" description="Helical" evidence="6">
    <location>
        <begin position="201"/>
        <end position="221"/>
    </location>
</feature>
<feature type="transmembrane region" description="Helical" evidence="6">
    <location>
        <begin position="241"/>
        <end position="260"/>
    </location>
</feature>
<feature type="transmembrane region" description="Helical" evidence="6">
    <location>
        <begin position="471"/>
        <end position="491"/>
    </location>
</feature>
<evidence type="ECO:0000256" key="2">
    <source>
        <dbReference type="ARBA" id="ARBA00006262"/>
    </source>
</evidence>
<organism evidence="8">
    <name type="scientific">Tetraselmis sp. GSL018</name>
    <dbReference type="NCBI Taxonomy" id="582737"/>
    <lineage>
        <taxon>Eukaryota</taxon>
        <taxon>Viridiplantae</taxon>
        <taxon>Chlorophyta</taxon>
        <taxon>core chlorophytes</taxon>
        <taxon>Chlorodendrophyceae</taxon>
        <taxon>Chlorodendrales</taxon>
        <taxon>Chlorodendraceae</taxon>
        <taxon>Tetraselmis</taxon>
    </lineage>
</organism>
<name>A0A061S7E5_9CHLO</name>
<keyword evidence="3 6" id="KW-0812">Transmembrane</keyword>
<reference evidence="8" key="1">
    <citation type="submission" date="2014-05" db="EMBL/GenBank/DDBJ databases">
        <title>The transcriptome of the halophilic microalga Tetraselmis sp. GSL018 isolated from the Great Salt Lake, Utah.</title>
        <authorList>
            <person name="Jinkerson R.E."/>
            <person name="D'Adamo S."/>
            <person name="Posewitz M.C."/>
        </authorList>
    </citation>
    <scope>NUCLEOTIDE SEQUENCE</scope>
    <source>
        <strain evidence="8">GSL018</strain>
    </source>
</reference>
<dbReference type="GO" id="GO:0005452">
    <property type="term" value="F:solute:inorganic anion antiporter activity"/>
    <property type="evidence" value="ECO:0007669"/>
    <property type="project" value="InterPro"/>
</dbReference>
<dbReference type="GO" id="GO:0050801">
    <property type="term" value="P:monoatomic ion homeostasis"/>
    <property type="evidence" value="ECO:0007669"/>
    <property type="project" value="TreeGrafter"/>
</dbReference>
<dbReference type="AlphaFoldDB" id="A0A061S7E5"/>
<evidence type="ECO:0000256" key="5">
    <source>
        <dbReference type="ARBA" id="ARBA00023136"/>
    </source>
</evidence>
<comment type="subcellular location">
    <subcellularLocation>
        <location evidence="1">Membrane</location>
        <topology evidence="1">Multi-pass membrane protein</topology>
    </subcellularLocation>
</comment>
<evidence type="ECO:0000256" key="6">
    <source>
        <dbReference type="SAM" id="Phobius"/>
    </source>
</evidence>
<dbReference type="GO" id="GO:0005886">
    <property type="term" value="C:plasma membrane"/>
    <property type="evidence" value="ECO:0007669"/>
    <property type="project" value="TreeGrafter"/>
</dbReference>
<sequence length="601" mass="66379">MPVMLGQPLERDEESIPVVRGFARGFLEDLRVKLPWYLTDITDALHMKSVTTVLYIFWGALANAVAFGAVLEGGTDRAMGATETLMATATLGMLYPLLCGQPLTIMGATGPIAAYIIALRSLGNVVGAEFLPLYAWSGLFLSVYLFIGSMFSLSNVIRLVTRFTEELFSVLISVIFIYQACRYFVAQLVEVPSATDTAEKAAAAKASLFVGILTFLIATSIRGCRNASLFNQWIRNRVADFAPVIAIIVGLAVSWAWIVAFGTEMDFLTFASGGIWETTTGRSWIVDLSNINAAGIGLSAVGGLFAFIVIFFDQNITVRLVNAKGHRLKKGFGYDMDMMALCICTAFLSITGCPWMVSATVPSLNHCRSLCFFGSEQSSAADDDTKERERRLEEESTKALQKLRNLVDLSAAAESGEAKGNVESELKGNGMKRQMSHAELVRAVHQETANVLEIMSLPTGTEITGCLEQRMTALFTHLLILMALLFLRNLLAGIPNAVLRGLFLYNGWSNLAGNEFWERIWMVITDKNKMPDKPYTQVKMKKMHIFTLIQLVLLILIIVLMESPAGFVFPVVIGLLHPLRMLMAKLRWFDEHELEALDSHF</sequence>
<feature type="transmembrane region" description="Helical" evidence="6">
    <location>
        <begin position="291"/>
        <end position="312"/>
    </location>
</feature>
<evidence type="ECO:0000256" key="1">
    <source>
        <dbReference type="ARBA" id="ARBA00004141"/>
    </source>
</evidence>
<feature type="transmembrane region" description="Helical" evidence="6">
    <location>
        <begin position="138"/>
        <end position="160"/>
    </location>
</feature>
<evidence type="ECO:0000259" key="7">
    <source>
        <dbReference type="Pfam" id="PF00955"/>
    </source>
</evidence>
<feature type="domain" description="Bicarbonate transporter-like transmembrane" evidence="7">
    <location>
        <begin position="207"/>
        <end position="372"/>
    </location>
</feature>
<accession>A0A061S7E5</accession>
<evidence type="ECO:0000313" key="8">
    <source>
        <dbReference type="EMBL" id="JAC80143.1"/>
    </source>
</evidence>
<comment type="similarity">
    <text evidence="2">Belongs to the anion exchanger (TC 2.A.31.3) family.</text>
</comment>
<evidence type="ECO:0000256" key="3">
    <source>
        <dbReference type="ARBA" id="ARBA00022692"/>
    </source>
</evidence>
<dbReference type="EMBL" id="GBEZ01005132">
    <property type="protein sequence ID" value="JAC80143.1"/>
    <property type="molecule type" value="Transcribed_RNA"/>
</dbReference>
<keyword evidence="4 6" id="KW-1133">Transmembrane helix</keyword>
<dbReference type="InterPro" id="IPR003020">
    <property type="entry name" value="HCO3_transpt_euk"/>
</dbReference>
<dbReference type="InterPro" id="IPR011531">
    <property type="entry name" value="HCO3_transpt-like_TM_dom"/>
</dbReference>
<dbReference type="GO" id="GO:0006820">
    <property type="term" value="P:monoatomic anion transport"/>
    <property type="evidence" value="ECO:0007669"/>
    <property type="project" value="InterPro"/>
</dbReference>
<dbReference type="PRINTS" id="PR01231">
    <property type="entry name" value="HCO3TRNSPORT"/>
</dbReference>
<feature type="transmembrane region" description="Helical" evidence="6">
    <location>
        <begin position="332"/>
        <end position="357"/>
    </location>
</feature>
<feature type="domain" description="Bicarbonate transporter-like transmembrane" evidence="7">
    <location>
        <begin position="23"/>
        <end position="193"/>
    </location>
</feature>
<dbReference type="PANTHER" id="PTHR11453:SF127">
    <property type="entry name" value="SOLUTE CARRIER FAMILY 4 MEMBER 11"/>
    <property type="match status" value="1"/>
</dbReference>
<feature type="transmembrane region" description="Helical" evidence="6">
    <location>
        <begin position="53"/>
        <end position="71"/>
    </location>
</feature>
<feature type="domain" description="Bicarbonate transporter-like transmembrane" evidence="7">
    <location>
        <begin position="461"/>
        <end position="599"/>
    </location>
</feature>
<feature type="transmembrane region" description="Helical" evidence="6">
    <location>
        <begin position="167"/>
        <end position="189"/>
    </location>
</feature>
<dbReference type="Pfam" id="PF00955">
    <property type="entry name" value="HCO3_cotransp"/>
    <property type="match status" value="3"/>
</dbReference>
<dbReference type="PANTHER" id="PTHR11453">
    <property type="entry name" value="ANION EXCHANGE PROTEIN"/>
    <property type="match status" value="1"/>
</dbReference>
<proteinExistence type="inferred from homology"/>
<keyword evidence="5 6" id="KW-0472">Membrane</keyword>
<dbReference type="Gene3D" id="1.10.287.570">
    <property type="entry name" value="Helical hairpin bin"/>
    <property type="match status" value="1"/>
</dbReference>